<dbReference type="Proteomes" id="UP001152797">
    <property type="component" value="Unassembled WGS sequence"/>
</dbReference>
<evidence type="ECO:0000256" key="1">
    <source>
        <dbReference type="SAM" id="Phobius"/>
    </source>
</evidence>
<dbReference type="EMBL" id="CAMXCT020001091">
    <property type="protein sequence ID" value="CAL1139933.1"/>
    <property type="molecule type" value="Genomic_DNA"/>
</dbReference>
<keyword evidence="4" id="KW-1185">Reference proteome</keyword>
<keyword evidence="1" id="KW-1133">Transmembrane helix</keyword>
<feature type="transmembrane region" description="Helical" evidence="1">
    <location>
        <begin position="820"/>
        <end position="841"/>
    </location>
</feature>
<organism evidence="2">
    <name type="scientific">Cladocopium goreaui</name>
    <dbReference type="NCBI Taxonomy" id="2562237"/>
    <lineage>
        <taxon>Eukaryota</taxon>
        <taxon>Sar</taxon>
        <taxon>Alveolata</taxon>
        <taxon>Dinophyceae</taxon>
        <taxon>Suessiales</taxon>
        <taxon>Symbiodiniaceae</taxon>
        <taxon>Cladocopium</taxon>
    </lineage>
</organism>
<reference evidence="2" key="1">
    <citation type="submission" date="2022-10" db="EMBL/GenBank/DDBJ databases">
        <authorList>
            <person name="Chen Y."/>
            <person name="Dougan E. K."/>
            <person name="Chan C."/>
            <person name="Rhodes N."/>
            <person name="Thang M."/>
        </authorList>
    </citation>
    <scope>NUCLEOTIDE SEQUENCE</scope>
</reference>
<keyword evidence="1" id="KW-0472">Membrane</keyword>
<gene>
    <name evidence="2" type="ORF">C1SCF055_LOCUS13902</name>
</gene>
<dbReference type="EMBL" id="CAMXCT010001091">
    <property type="protein sequence ID" value="CAI3986558.1"/>
    <property type="molecule type" value="Genomic_DNA"/>
</dbReference>
<evidence type="ECO:0000313" key="2">
    <source>
        <dbReference type="EMBL" id="CAI3986558.1"/>
    </source>
</evidence>
<keyword evidence="1" id="KW-0812">Transmembrane</keyword>
<accession>A0A9P1C9F6</accession>
<protein>
    <submittedName>
        <fullName evidence="2">Uncharacterized protein</fullName>
    </submittedName>
</protein>
<proteinExistence type="predicted"/>
<evidence type="ECO:0000313" key="3">
    <source>
        <dbReference type="EMBL" id="CAL4773870.1"/>
    </source>
</evidence>
<dbReference type="EMBL" id="CAMXCT030001091">
    <property type="protein sequence ID" value="CAL4773870.1"/>
    <property type="molecule type" value="Genomic_DNA"/>
</dbReference>
<evidence type="ECO:0000313" key="4">
    <source>
        <dbReference type="Proteomes" id="UP001152797"/>
    </source>
</evidence>
<comment type="caution">
    <text evidence="2">The sequence shown here is derived from an EMBL/GenBank/DDBJ whole genome shotgun (WGS) entry which is preliminary data.</text>
</comment>
<name>A0A9P1C9F6_9DINO</name>
<sequence>MDLTDGDYVRIALPPHPAEQLNHLPTRFVASARFRGLSVQDIFSNDLMTRLGWMEPGTVTTRSVPTDYDFDLHEDVALFQTHQYMPAIIDAAVKSCRLDYDMMPLRQAARSDEEQDPRPTQGIQDQPPVIQGLHLLWQLHGAFERGAIEAVLHIQTWFLSFPRWGQCREPRGLALGPAFQTWQQDMFDLWRDRLEPDFPAEIYLVVPTPPTSPYQQQDRPHVIVVQRAPAEGRAVLVTAVKPEHPMEHLATYMPVVAGKTDIIMVAQLEMHCLPQTSELQCMIWHGDRQLTTGQQWHLVHGTGLEIIINPPLPGPSANAAWDHSDDEVELLQRTSRHTISLDELIPHVEVVKLKAENPMQILPTYLEIPAHSGNAGVQAELCHWGLRCEVHRFGKRSEFLCTEEAHARDTTKFHYMLCHDDLCDEDGAILHSTDVALQQPQLMELLCSLGYPRAVIMSQCEVDVHFFCVRFLNIQPELQDDRRSKRIPTPWPQRHDLQWQQRKLFEPSPLQEPDTDRDCCVHTPFLQQHIVELTKLAGPQPHKIDWSQPHVRQVLQDHIQGLAADPWHTDVEQQANSLANQLHEAMRKGPKVKAIAKKPYITDEIWNMRVKKVKIRRKLRELNRRSGLHALFTAFRAWTNRYTDSEFHAYHTHCRTLLCSKFKLVVAHRHVAHQLRQALRSAKHVLLADRLDNLAETTSAANVLKCLKDFIGPTNLKHCKKKPDFIDILKKYATDHAISWTAWCNTVQFFAESFGADDAIFANVAWTDMQNCLRLLCNEEHFPFLKMVNKKQLLADPVSVLERQCVAASEQMNYVLHVNMPWLMIALLLALFAALLSFGALNA</sequence>
<dbReference type="AlphaFoldDB" id="A0A9P1C9F6"/>
<reference evidence="3 4" key="2">
    <citation type="submission" date="2024-05" db="EMBL/GenBank/DDBJ databases">
        <authorList>
            <person name="Chen Y."/>
            <person name="Shah S."/>
            <person name="Dougan E. K."/>
            <person name="Thang M."/>
            <person name="Chan C."/>
        </authorList>
    </citation>
    <scope>NUCLEOTIDE SEQUENCE [LARGE SCALE GENOMIC DNA]</scope>
</reference>